<feature type="domain" description="N-acetyltransferase" evidence="1">
    <location>
        <begin position="3"/>
        <end position="165"/>
    </location>
</feature>
<keyword evidence="3" id="KW-1185">Reference proteome</keyword>
<dbReference type="EMBL" id="PKKO01000006">
    <property type="protein sequence ID" value="PKY71574.1"/>
    <property type="molecule type" value="Genomic_DNA"/>
</dbReference>
<keyword evidence="2" id="KW-0808">Transferase</keyword>
<dbReference type="Proteomes" id="UP000235122">
    <property type="component" value="Unassembled WGS sequence"/>
</dbReference>
<sequence>MSLSFRRASPADLPRLMQMFSEGQQQLLSLGAFQWQEGVYPNEQIVLDDIAEQVCFVACEGGAVVGTLVIDPRPEPYFAQPQLRWRYPAQSSLVLHRLAVAKSARGRKVARALLQFAAKKGPHLRLDTSPQNLPMVHLAESEGFVKVGTLIYSDYGGIICDCYEK</sequence>
<evidence type="ECO:0000313" key="2">
    <source>
        <dbReference type="EMBL" id="PKY71574.1"/>
    </source>
</evidence>
<protein>
    <submittedName>
        <fullName evidence="2">N-acetyltransferase</fullName>
    </submittedName>
</protein>
<reference evidence="2 3" key="1">
    <citation type="submission" date="2017-12" db="EMBL/GenBank/DDBJ databases">
        <title>Phylogenetic diversity of female urinary microbiome.</title>
        <authorList>
            <person name="Thomas-White K."/>
            <person name="Wolfe A.J."/>
        </authorList>
    </citation>
    <scope>NUCLEOTIDE SEQUENCE [LARGE SCALE GENOMIC DNA]</scope>
    <source>
        <strain evidence="2 3">UMB0402</strain>
    </source>
</reference>
<evidence type="ECO:0000259" key="1">
    <source>
        <dbReference type="PROSITE" id="PS51186"/>
    </source>
</evidence>
<gene>
    <name evidence="2" type="ORF">CYJ19_10170</name>
</gene>
<comment type="caution">
    <text evidence="2">The sequence shown here is derived from an EMBL/GenBank/DDBJ whole genome shotgun (WGS) entry which is preliminary data.</text>
</comment>
<accession>A0A2I1IKD2</accession>
<dbReference type="InterPro" id="IPR016181">
    <property type="entry name" value="Acyl_CoA_acyltransferase"/>
</dbReference>
<dbReference type="PROSITE" id="PS51186">
    <property type="entry name" value="GNAT"/>
    <property type="match status" value="1"/>
</dbReference>
<proteinExistence type="predicted"/>
<dbReference type="Pfam" id="PF00583">
    <property type="entry name" value="Acetyltransf_1"/>
    <property type="match status" value="1"/>
</dbReference>
<dbReference type="GO" id="GO:0016747">
    <property type="term" value="F:acyltransferase activity, transferring groups other than amino-acyl groups"/>
    <property type="evidence" value="ECO:0007669"/>
    <property type="project" value="InterPro"/>
</dbReference>
<dbReference type="AlphaFoldDB" id="A0A2I1IKD2"/>
<dbReference type="CDD" id="cd04301">
    <property type="entry name" value="NAT_SF"/>
    <property type="match status" value="1"/>
</dbReference>
<dbReference type="Gene3D" id="3.40.630.30">
    <property type="match status" value="1"/>
</dbReference>
<evidence type="ECO:0000313" key="3">
    <source>
        <dbReference type="Proteomes" id="UP000235122"/>
    </source>
</evidence>
<name>A0A2I1IKD2_9ACTO</name>
<dbReference type="STRING" id="33007.HMPREF3198_01862"/>
<dbReference type="InterPro" id="IPR000182">
    <property type="entry name" value="GNAT_dom"/>
</dbReference>
<organism evidence="2 3">
    <name type="scientific">Winkia neuii</name>
    <dbReference type="NCBI Taxonomy" id="33007"/>
    <lineage>
        <taxon>Bacteria</taxon>
        <taxon>Bacillati</taxon>
        <taxon>Actinomycetota</taxon>
        <taxon>Actinomycetes</taxon>
        <taxon>Actinomycetales</taxon>
        <taxon>Actinomycetaceae</taxon>
        <taxon>Winkia</taxon>
    </lineage>
</organism>
<dbReference type="SUPFAM" id="SSF55729">
    <property type="entry name" value="Acyl-CoA N-acyltransferases (Nat)"/>
    <property type="match status" value="1"/>
</dbReference>